<evidence type="ECO:0000256" key="1">
    <source>
        <dbReference type="ARBA" id="ARBA00022448"/>
    </source>
</evidence>
<dbReference type="eggNOG" id="COG1136">
    <property type="taxonomic scope" value="Bacteria"/>
</dbReference>
<dbReference type="SMART" id="SM00382">
    <property type="entry name" value="AAA"/>
    <property type="match status" value="1"/>
</dbReference>
<dbReference type="SUPFAM" id="SSF52540">
    <property type="entry name" value="P-loop containing nucleoside triphosphate hydrolases"/>
    <property type="match status" value="1"/>
</dbReference>
<dbReference type="KEGG" id="hor:Hore_15620"/>
<dbReference type="Gene3D" id="3.40.50.300">
    <property type="entry name" value="P-loop containing nucleotide triphosphate hydrolases"/>
    <property type="match status" value="1"/>
</dbReference>
<dbReference type="PROSITE" id="PS50893">
    <property type="entry name" value="ABC_TRANSPORTER_2"/>
    <property type="match status" value="1"/>
</dbReference>
<dbReference type="CDD" id="cd03228">
    <property type="entry name" value="ABCC_MRP_Like"/>
    <property type="match status" value="1"/>
</dbReference>
<dbReference type="OrthoDB" id="9785080at2"/>
<organism evidence="5 6">
    <name type="scientific">Halothermothrix orenii (strain H 168 / OCM 544 / DSM 9562)</name>
    <dbReference type="NCBI Taxonomy" id="373903"/>
    <lineage>
        <taxon>Bacteria</taxon>
        <taxon>Bacillati</taxon>
        <taxon>Bacillota</taxon>
        <taxon>Clostridia</taxon>
        <taxon>Halanaerobiales</taxon>
        <taxon>Halothermotrichaceae</taxon>
        <taxon>Halothermothrix</taxon>
    </lineage>
</organism>
<protein>
    <submittedName>
        <fullName evidence="5">ABC transporter related</fullName>
    </submittedName>
</protein>
<dbReference type="PROSITE" id="PS00211">
    <property type="entry name" value="ABC_TRANSPORTER_1"/>
    <property type="match status" value="1"/>
</dbReference>
<dbReference type="InterPro" id="IPR017871">
    <property type="entry name" value="ABC_transporter-like_CS"/>
</dbReference>
<dbReference type="GO" id="GO:0016887">
    <property type="term" value="F:ATP hydrolysis activity"/>
    <property type="evidence" value="ECO:0007669"/>
    <property type="project" value="InterPro"/>
</dbReference>
<dbReference type="Pfam" id="PF00005">
    <property type="entry name" value="ABC_tran"/>
    <property type="match status" value="1"/>
</dbReference>
<feature type="domain" description="ABC transporter" evidence="4">
    <location>
        <begin position="2"/>
        <end position="212"/>
    </location>
</feature>
<name>B8CYE2_HALOH</name>
<dbReference type="PANTHER" id="PTHR43423">
    <property type="entry name" value="ABC TRANSPORTER I FAMILY MEMBER 17"/>
    <property type="match status" value="1"/>
</dbReference>
<evidence type="ECO:0000259" key="4">
    <source>
        <dbReference type="PROSITE" id="PS50893"/>
    </source>
</evidence>
<dbReference type="InterPro" id="IPR027417">
    <property type="entry name" value="P-loop_NTPase"/>
</dbReference>
<keyword evidence="1" id="KW-0813">Transport</keyword>
<accession>B8CYE2</accession>
<dbReference type="GO" id="GO:0005524">
    <property type="term" value="F:ATP binding"/>
    <property type="evidence" value="ECO:0007669"/>
    <property type="project" value="UniProtKB-KW"/>
</dbReference>
<reference evidence="5 6" key="1">
    <citation type="journal article" date="2009" name="PLoS ONE">
        <title>Genome analysis of the anaerobic thermohalophilic bacterium Halothermothrix orenii.</title>
        <authorList>
            <person name="Mavromatis K."/>
            <person name="Ivanova N."/>
            <person name="Anderson I."/>
            <person name="Lykidis A."/>
            <person name="Hooper S.D."/>
            <person name="Sun H."/>
            <person name="Kunin V."/>
            <person name="Lapidus A."/>
            <person name="Hugenholtz P."/>
            <person name="Patel B."/>
            <person name="Kyrpides N.C."/>
        </authorList>
    </citation>
    <scope>NUCLEOTIDE SEQUENCE [LARGE SCALE GENOMIC DNA]</scope>
    <source>
        <strain evidence="6">H 168 / OCM 544 / DSM 9562</strain>
    </source>
</reference>
<keyword evidence="6" id="KW-1185">Reference proteome</keyword>
<evidence type="ECO:0000256" key="2">
    <source>
        <dbReference type="ARBA" id="ARBA00022741"/>
    </source>
</evidence>
<dbReference type="AlphaFoldDB" id="B8CYE2"/>
<evidence type="ECO:0000313" key="6">
    <source>
        <dbReference type="Proteomes" id="UP000000719"/>
    </source>
</evidence>
<dbReference type="InterPro" id="IPR003593">
    <property type="entry name" value="AAA+_ATPase"/>
</dbReference>
<proteinExistence type="predicted"/>
<evidence type="ECO:0000256" key="3">
    <source>
        <dbReference type="ARBA" id="ARBA00022840"/>
    </source>
</evidence>
<keyword evidence="2" id="KW-0547">Nucleotide-binding</keyword>
<gene>
    <name evidence="5" type="ordered locus">Hore_15620</name>
</gene>
<sequence>MFHLNQVKYRDILYIDNLHIDSNCITCILGKSGGGKTTLLKLLNNMLTPDSGLITYRGKDLNTYNPVFLRRSIPMLPQNPVVFPGSIRDNFRLVEEYTEKPPAPDSRYLDLLKMVGLNYKPGENASNLSGGEKQRLALARIMLLKPDTLLLDEPSSALDSETERFIISMVVDYIKARKGTLVMVTHSSLIANKFAEKTIVVNEGTVEKVIER</sequence>
<keyword evidence="3" id="KW-0067">ATP-binding</keyword>
<evidence type="ECO:0000313" key="5">
    <source>
        <dbReference type="EMBL" id="ACL70311.1"/>
    </source>
</evidence>
<dbReference type="STRING" id="373903.Hore_15620"/>
<dbReference type="HOGENOM" id="CLU_000604_1_22_9"/>
<dbReference type="Proteomes" id="UP000000719">
    <property type="component" value="Chromosome"/>
</dbReference>
<dbReference type="EMBL" id="CP001098">
    <property type="protein sequence ID" value="ACL70311.1"/>
    <property type="molecule type" value="Genomic_DNA"/>
</dbReference>
<dbReference type="PANTHER" id="PTHR43423:SF1">
    <property type="entry name" value="ABC TRANSPORTER I FAMILY MEMBER 17"/>
    <property type="match status" value="1"/>
</dbReference>
<dbReference type="RefSeq" id="WP_012636494.1">
    <property type="nucleotide sequence ID" value="NC_011899.1"/>
</dbReference>
<dbReference type="InterPro" id="IPR003439">
    <property type="entry name" value="ABC_transporter-like_ATP-bd"/>
</dbReference>